<evidence type="ECO:0000313" key="7">
    <source>
        <dbReference type="Proteomes" id="UP001218218"/>
    </source>
</evidence>
<evidence type="ECO:0000256" key="2">
    <source>
        <dbReference type="ARBA" id="ARBA00022701"/>
    </source>
</evidence>
<dbReference type="Gene3D" id="3.30.1330.20">
    <property type="entry name" value="Tubulin/FtsZ, C-terminal domain"/>
    <property type="match status" value="1"/>
</dbReference>
<name>A0AAD7ELY6_9AGAR</name>
<feature type="domain" description="Tubulin/FtsZ 2-layer sandwich" evidence="5">
    <location>
        <begin position="2"/>
        <end position="61"/>
    </location>
</feature>
<dbReference type="InterPro" id="IPR000217">
    <property type="entry name" value="Tubulin"/>
</dbReference>
<sequence length="62" mass="6799">FPPPHFFMLSIAPLTASGSAKNHTVSVHELTAQMFDLKNMMTGTDPRHGCFLTITAVIFHGQ</sequence>
<gene>
    <name evidence="6" type="ORF">DFH08DRAFT_668332</name>
</gene>
<dbReference type="InterPro" id="IPR008280">
    <property type="entry name" value="Tub_FtsZ_C"/>
</dbReference>
<keyword evidence="3" id="KW-0547">Nucleotide-binding</keyword>
<organism evidence="6 7">
    <name type="scientific">Mycena albidolilacea</name>
    <dbReference type="NCBI Taxonomy" id="1033008"/>
    <lineage>
        <taxon>Eukaryota</taxon>
        <taxon>Fungi</taxon>
        <taxon>Dikarya</taxon>
        <taxon>Basidiomycota</taxon>
        <taxon>Agaricomycotina</taxon>
        <taxon>Agaricomycetes</taxon>
        <taxon>Agaricomycetidae</taxon>
        <taxon>Agaricales</taxon>
        <taxon>Marasmiineae</taxon>
        <taxon>Mycenaceae</taxon>
        <taxon>Mycena</taxon>
    </lineage>
</organism>
<proteinExistence type="inferred from homology"/>
<dbReference type="AlphaFoldDB" id="A0AAD7ELY6"/>
<dbReference type="GO" id="GO:0005874">
    <property type="term" value="C:microtubule"/>
    <property type="evidence" value="ECO:0007669"/>
    <property type="project" value="UniProtKB-KW"/>
</dbReference>
<dbReference type="InterPro" id="IPR037103">
    <property type="entry name" value="Tubulin/FtsZ-like_C"/>
</dbReference>
<dbReference type="PANTHER" id="PTHR11588">
    <property type="entry name" value="TUBULIN"/>
    <property type="match status" value="1"/>
</dbReference>
<dbReference type="Proteomes" id="UP001218218">
    <property type="component" value="Unassembled WGS sequence"/>
</dbReference>
<keyword evidence="4" id="KW-0342">GTP-binding</keyword>
<accession>A0AAD7ELY6</accession>
<comment type="similarity">
    <text evidence="1">Belongs to the tubulin family.</text>
</comment>
<feature type="non-terminal residue" evidence="6">
    <location>
        <position position="62"/>
    </location>
</feature>
<evidence type="ECO:0000256" key="3">
    <source>
        <dbReference type="ARBA" id="ARBA00022741"/>
    </source>
</evidence>
<keyword evidence="2" id="KW-0493">Microtubule</keyword>
<evidence type="ECO:0000259" key="5">
    <source>
        <dbReference type="Pfam" id="PF03953"/>
    </source>
</evidence>
<keyword evidence="7" id="KW-1185">Reference proteome</keyword>
<dbReference type="EMBL" id="JARIHO010000033">
    <property type="protein sequence ID" value="KAJ7333988.1"/>
    <property type="molecule type" value="Genomic_DNA"/>
</dbReference>
<dbReference type="GO" id="GO:0005525">
    <property type="term" value="F:GTP binding"/>
    <property type="evidence" value="ECO:0007669"/>
    <property type="project" value="UniProtKB-KW"/>
</dbReference>
<dbReference type="InterPro" id="IPR018316">
    <property type="entry name" value="Tubulin/FtsZ_2-layer-sand-dom"/>
</dbReference>
<reference evidence="6" key="1">
    <citation type="submission" date="2023-03" db="EMBL/GenBank/DDBJ databases">
        <title>Massive genome expansion in bonnet fungi (Mycena s.s.) driven by repeated elements and novel gene families across ecological guilds.</title>
        <authorList>
            <consortium name="Lawrence Berkeley National Laboratory"/>
            <person name="Harder C.B."/>
            <person name="Miyauchi S."/>
            <person name="Viragh M."/>
            <person name="Kuo A."/>
            <person name="Thoen E."/>
            <person name="Andreopoulos B."/>
            <person name="Lu D."/>
            <person name="Skrede I."/>
            <person name="Drula E."/>
            <person name="Henrissat B."/>
            <person name="Morin E."/>
            <person name="Kohler A."/>
            <person name="Barry K."/>
            <person name="LaButti K."/>
            <person name="Morin E."/>
            <person name="Salamov A."/>
            <person name="Lipzen A."/>
            <person name="Mereny Z."/>
            <person name="Hegedus B."/>
            <person name="Baldrian P."/>
            <person name="Stursova M."/>
            <person name="Weitz H."/>
            <person name="Taylor A."/>
            <person name="Grigoriev I.V."/>
            <person name="Nagy L.G."/>
            <person name="Martin F."/>
            <person name="Kauserud H."/>
        </authorList>
    </citation>
    <scope>NUCLEOTIDE SEQUENCE</scope>
    <source>
        <strain evidence="6">CBHHK002</strain>
    </source>
</reference>
<dbReference type="SUPFAM" id="SSF55307">
    <property type="entry name" value="Tubulin C-terminal domain-like"/>
    <property type="match status" value="1"/>
</dbReference>
<protein>
    <submittedName>
        <fullName evidence="6">Tubulin/FtsZ, 2-layer sandwich domain-containing protein</fullName>
    </submittedName>
</protein>
<dbReference type="GO" id="GO:0007017">
    <property type="term" value="P:microtubule-based process"/>
    <property type="evidence" value="ECO:0007669"/>
    <property type="project" value="InterPro"/>
</dbReference>
<evidence type="ECO:0000256" key="4">
    <source>
        <dbReference type="ARBA" id="ARBA00023134"/>
    </source>
</evidence>
<dbReference type="Pfam" id="PF03953">
    <property type="entry name" value="Tubulin_C"/>
    <property type="match status" value="1"/>
</dbReference>
<evidence type="ECO:0000256" key="1">
    <source>
        <dbReference type="ARBA" id="ARBA00009636"/>
    </source>
</evidence>
<feature type="non-terminal residue" evidence="6">
    <location>
        <position position="1"/>
    </location>
</feature>
<comment type="caution">
    <text evidence="6">The sequence shown here is derived from an EMBL/GenBank/DDBJ whole genome shotgun (WGS) entry which is preliminary data.</text>
</comment>
<evidence type="ECO:0000313" key="6">
    <source>
        <dbReference type="EMBL" id="KAJ7333988.1"/>
    </source>
</evidence>